<evidence type="ECO:0000313" key="2">
    <source>
        <dbReference type="Proteomes" id="UP001151760"/>
    </source>
</evidence>
<comment type="caution">
    <text evidence="1">The sequence shown here is derived from an EMBL/GenBank/DDBJ whole genome shotgun (WGS) entry which is preliminary data.</text>
</comment>
<reference evidence="1" key="1">
    <citation type="journal article" date="2022" name="Int. J. Mol. Sci.">
        <title>Draft Genome of Tanacetum Coccineum: Genomic Comparison of Closely Related Tanacetum-Family Plants.</title>
        <authorList>
            <person name="Yamashiro T."/>
            <person name="Shiraishi A."/>
            <person name="Nakayama K."/>
            <person name="Satake H."/>
        </authorList>
    </citation>
    <scope>NUCLEOTIDE SEQUENCE</scope>
</reference>
<sequence>MDGRRLLSKKIMVPSHLKIILYLFILRSELGPIWDQSYGIKQGSNRELGGSIEKLKDGITEMKIGFADKFQHLEDIVTKLSDAVLSGKGGDNYKEAGSKPMVAVVYQEEGKEVTWEIFYEEVQRIMRTLMKLFQGYNKRVPFESIKRSLRGWK</sequence>
<accession>A0ABQ5A3V5</accession>
<protein>
    <submittedName>
        <fullName evidence="1">Uncharacterized protein</fullName>
    </submittedName>
</protein>
<dbReference type="Proteomes" id="UP001151760">
    <property type="component" value="Unassembled WGS sequence"/>
</dbReference>
<proteinExistence type="predicted"/>
<reference evidence="1" key="2">
    <citation type="submission" date="2022-01" db="EMBL/GenBank/DDBJ databases">
        <authorList>
            <person name="Yamashiro T."/>
            <person name="Shiraishi A."/>
            <person name="Satake H."/>
            <person name="Nakayama K."/>
        </authorList>
    </citation>
    <scope>NUCLEOTIDE SEQUENCE</scope>
</reference>
<gene>
    <name evidence="1" type="ORF">Tco_0802785</name>
</gene>
<keyword evidence="2" id="KW-1185">Reference proteome</keyword>
<name>A0ABQ5A3V5_9ASTR</name>
<evidence type="ECO:0000313" key="1">
    <source>
        <dbReference type="EMBL" id="GJS95817.1"/>
    </source>
</evidence>
<dbReference type="EMBL" id="BQNB010011838">
    <property type="protein sequence ID" value="GJS95817.1"/>
    <property type="molecule type" value="Genomic_DNA"/>
</dbReference>
<organism evidence="1 2">
    <name type="scientific">Tanacetum coccineum</name>
    <dbReference type="NCBI Taxonomy" id="301880"/>
    <lineage>
        <taxon>Eukaryota</taxon>
        <taxon>Viridiplantae</taxon>
        <taxon>Streptophyta</taxon>
        <taxon>Embryophyta</taxon>
        <taxon>Tracheophyta</taxon>
        <taxon>Spermatophyta</taxon>
        <taxon>Magnoliopsida</taxon>
        <taxon>eudicotyledons</taxon>
        <taxon>Gunneridae</taxon>
        <taxon>Pentapetalae</taxon>
        <taxon>asterids</taxon>
        <taxon>campanulids</taxon>
        <taxon>Asterales</taxon>
        <taxon>Asteraceae</taxon>
        <taxon>Asteroideae</taxon>
        <taxon>Anthemideae</taxon>
        <taxon>Anthemidinae</taxon>
        <taxon>Tanacetum</taxon>
    </lineage>
</organism>